<proteinExistence type="predicted"/>
<evidence type="ECO:0000313" key="4">
    <source>
        <dbReference type="Proteomes" id="UP001501638"/>
    </source>
</evidence>
<dbReference type="RefSeq" id="WP_344320953.1">
    <property type="nucleotide sequence ID" value="NZ_BAAASZ010000008.1"/>
</dbReference>
<name>A0ABN3JGY6_9ACTN</name>
<evidence type="ECO:0008006" key="5">
    <source>
        <dbReference type="Google" id="ProtNLM"/>
    </source>
</evidence>
<evidence type="ECO:0000256" key="2">
    <source>
        <dbReference type="SAM" id="MobiDB-lite"/>
    </source>
</evidence>
<evidence type="ECO:0000313" key="3">
    <source>
        <dbReference type="EMBL" id="GAA2430153.1"/>
    </source>
</evidence>
<keyword evidence="4" id="KW-1185">Reference proteome</keyword>
<gene>
    <name evidence="3" type="ORF">GCM10010405_11220</name>
</gene>
<sequence length="189" mass="19945">MNKKLATTLAGSAVLVLALSGCGDDKEEKTNAWARKVCDQVQPQVKKIQQANTEITRATEGERSPAEVKEIDAKAFGDISQAYGALARAVDKAGAPPVENGAKLQKDAVRQLDDMSGKYADLKKQADELDTKDRAKFADGLGEIADELGKLGKSGDRALDRLQEGELGAAMANQEGCRKPSTSPSASAA</sequence>
<dbReference type="Proteomes" id="UP001501638">
    <property type="component" value="Unassembled WGS sequence"/>
</dbReference>
<feature type="region of interest" description="Disordered" evidence="2">
    <location>
        <begin position="164"/>
        <end position="189"/>
    </location>
</feature>
<reference evidence="3 4" key="1">
    <citation type="journal article" date="2019" name="Int. J. Syst. Evol. Microbiol.">
        <title>The Global Catalogue of Microorganisms (GCM) 10K type strain sequencing project: providing services to taxonomists for standard genome sequencing and annotation.</title>
        <authorList>
            <consortium name="The Broad Institute Genomics Platform"/>
            <consortium name="The Broad Institute Genome Sequencing Center for Infectious Disease"/>
            <person name="Wu L."/>
            <person name="Ma J."/>
        </authorList>
    </citation>
    <scope>NUCLEOTIDE SEQUENCE [LARGE SCALE GENOMIC DNA]</scope>
    <source>
        <strain evidence="3 4">JCM 6305</strain>
    </source>
</reference>
<accession>A0ABN3JGY6</accession>
<dbReference type="EMBL" id="BAAASZ010000008">
    <property type="protein sequence ID" value="GAA2430153.1"/>
    <property type="molecule type" value="Genomic_DNA"/>
</dbReference>
<organism evidence="3 4">
    <name type="scientific">Streptomyces macrosporus</name>
    <dbReference type="NCBI Taxonomy" id="44032"/>
    <lineage>
        <taxon>Bacteria</taxon>
        <taxon>Bacillati</taxon>
        <taxon>Actinomycetota</taxon>
        <taxon>Actinomycetes</taxon>
        <taxon>Kitasatosporales</taxon>
        <taxon>Streptomycetaceae</taxon>
        <taxon>Streptomyces</taxon>
    </lineage>
</organism>
<comment type="caution">
    <text evidence="3">The sequence shown here is derived from an EMBL/GenBank/DDBJ whole genome shotgun (WGS) entry which is preliminary data.</text>
</comment>
<feature type="compositionally biased region" description="Polar residues" evidence="2">
    <location>
        <begin position="180"/>
        <end position="189"/>
    </location>
</feature>
<protein>
    <recommendedName>
        <fullName evidence="5">Small secreted protein</fullName>
    </recommendedName>
</protein>
<dbReference type="PROSITE" id="PS51257">
    <property type="entry name" value="PROKAR_LIPOPROTEIN"/>
    <property type="match status" value="1"/>
</dbReference>
<evidence type="ECO:0000256" key="1">
    <source>
        <dbReference type="SAM" id="Coils"/>
    </source>
</evidence>
<feature type="coiled-coil region" evidence="1">
    <location>
        <begin position="105"/>
        <end position="132"/>
    </location>
</feature>
<keyword evidence="1" id="KW-0175">Coiled coil</keyword>